<name>A0A821KET6_9BILA</name>
<dbReference type="AlphaFoldDB" id="A0A821KET6"/>
<proteinExistence type="predicted"/>
<feature type="non-terminal residue" evidence="2">
    <location>
        <position position="1"/>
    </location>
</feature>
<reference evidence="2" key="1">
    <citation type="submission" date="2021-02" db="EMBL/GenBank/DDBJ databases">
        <authorList>
            <person name="Nowell W R."/>
        </authorList>
    </citation>
    <scope>NUCLEOTIDE SEQUENCE</scope>
</reference>
<keyword evidence="3" id="KW-1185">Reference proteome</keyword>
<organism evidence="2 3">
    <name type="scientific">Rotaria magnacalcarata</name>
    <dbReference type="NCBI Taxonomy" id="392030"/>
    <lineage>
        <taxon>Eukaryota</taxon>
        <taxon>Metazoa</taxon>
        <taxon>Spiralia</taxon>
        <taxon>Gnathifera</taxon>
        <taxon>Rotifera</taxon>
        <taxon>Eurotatoria</taxon>
        <taxon>Bdelloidea</taxon>
        <taxon>Philodinida</taxon>
        <taxon>Philodinidae</taxon>
        <taxon>Rotaria</taxon>
    </lineage>
</organism>
<evidence type="ECO:0000313" key="1">
    <source>
        <dbReference type="EMBL" id="CAF4707184.1"/>
    </source>
</evidence>
<evidence type="ECO:0000313" key="2">
    <source>
        <dbReference type="EMBL" id="CAF4732935.1"/>
    </source>
</evidence>
<gene>
    <name evidence="1" type="ORF">OVN521_LOCUS48607</name>
    <name evidence="2" type="ORF">OVN521_LOCUS49511</name>
</gene>
<feature type="non-terminal residue" evidence="2">
    <location>
        <position position="51"/>
    </location>
</feature>
<accession>A0A821KET6</accession>
<comment type="caution">
    <text evidence="2">The sequence shown here is derived from an EMBL/GenBank/DDBJ whole genome shotgun (WGS) entry which is preliminary data.</text>
</comment>
<dbReference type="EMBL" id="CAJOBG010108805">
    <property type="protein sequence ID" value="CAF4732935.1"/>
    <property type="molecule type" value="Genomic_DNA"/>
</dbReference>
<evidence type="ECO:0000313" key="3">
    <source>
        <dbReference type="Proteomes" id="UP000663866"/>
    </source>
</evidence>
<dbReference type="Proteomes" id="UP000663866">
    <property type="component" value="Unassembled WGS sequence"/>
</dbReference>
<dbReference type="EMBL" id="CAJOBG010101976">
    <property type="protein sequence ID" value="CAF4707184.1"/>
    <property type="molecule type" value="Genomic_DNA"/>
</dbReference>
<protein>
    <submittedName>
        <fullName evidence="2">Uncharacterized protein</fullName>
    </submittedName>
</protein>
<sequence>MNNVPFILGQSTSPSHNVKSNVQNVIALLKNHNHQLCLSSKEYANLVHPRR</sequence>